<name>A0ABV8SKH0_9GAMM</name>
<organism evidence="3 4">
    <name type="scientific">Steroidobacter flavus</name>
    <dbReference type="NCBI Taxonomy" id="1842136"/>
    <lineage>
        <taxon>Bacteria</taxon>
        <taxon>Pseudomonadati</taxon>
        <taxon>Pseudomonadota</taxon>
        <taxon>Gammaproteobacteria</taxon>
        <taxon>Steroidobacterales</taxon>
        <taxon>Steroidobacteraceae</taxon>
        <taxon>Steroidobacter</taxon>
    </lineage>
</organism>
<dbReference type="Pfam" id="PF07589">
    <property type="entry name" value="PEP-CTERM"/>
    <property type="match status" value="1"/>
</dbReference>
<keyword evidence="1" id="KW-0732">Signal</keyword>
<proteinExistence type="predicted"/>
<accession>A0ABV8SKH0</accession>
<dbReference type="InterPro" id="IPR013424">
    <property type="entry name" value="Ice-binding_C"/>
</dbReference>
<dbReference type="Proteomes" id="UP001595904">
    <property type="component" value="Unassembled WGS sequence"/>
</dbReference>
<feature type="domain" description="Ice-binding protein C-terminal" evidence="2">
    <location>
        <begin position="358"/>
        <end position="381"/>
    </location>
</feature>
<dbReference type="NCBIfam" id="TIGR02595">
    <property type="entry name" value="PEP_CTERM"/>
    <property type="match status" value="1"/>
</dbReference>
<evidence type="ECO:0000259" key="2">
    <source>
        <dbReference type="Pfam" id="PF07589"/>
    </source>
</evidence>
<feature type="signal peptide" evidence="1">
    <location>
        <begin position="1"/>
        <end position="25"/>
    </location>
</feature>
<evidence type="ECO:0000313" key="4">
    <source>
        <dbReference type="Proteomes" id="UP001595904"/>
    </source>
</evidence>
<dbReference type="RefSeq" id="WP_380594968.1">
    <property type="nucleotide sequence ID" value="NZ_JBHSDU010000001.1"/>
</dbReference>
<comment type="caution">
    <text evidence="3">The sequence shown here is derived from an EMBL/GenBank/DDBJ whole genome shotgun (WGS) entry which is preliminary data.</text>
</comment>
<sequence length="386" mass="40053">MSARHGKIRTSALLGLAIATCLASAANATIIYTGPTTYVINTTVTDNIIVNNSAAVLNVQSGGVVQGVNDPTLLGAVRTQAGTLNVSGNGRIEAGVGQEVAISMRGQPATVRLSDQATVNGNVVMDYTVGTHLIVQNQATINGNVRYAGYIDLHDQGRINGNIVNAENGSIRLNMTGGEVAGAVSFGGLNDYAFNMSGGAILGGFRGAAGLVDLSMTGGYIANGFRTGDDVDGTISGGKIDGGMEFYGNTSSGSSLDVTGGRFDTVAGDYLFSMSNSLSWSSSAASLDIFGGQWGYNEAGLGFFFDDLSNFSVTGWDLTFVNGLLSGYLLDGNWFSNRFTFGTDWTGTFTINNVPHNVPEPGTLGLLLASAAGMMFARRRREAATS</sequence>
<evidence type="ECO:0000313" key="3">
    <source>
        <dbReference type="EMBL" id="MFC4308116.1"/>
    </source>
</evidence>
<gene>
    <name evidence="3" type="ORF">ACFPN2_03390</name>
</gene>
<feature type="chain" id="PRO_5046398902" evidence="1">
    <location>
        <begin position="26"/>
        <end position="386"/>
    </location>
</feature>
<evidence type="ECO:0000256" key="1">
    <source>
        <dbReference type="SAM" id="SignalP"/>
    </source>
</evidence>
<protein>
    <submittedName>
        <fullName evidence="3">PEP-CTERM sorting domain-containing protein</fullName>
    </submittedName>
</protein>
<reference evidence="4" key="1">
    <citation type="journal article" date="2019" name="Int. J. Syst. Evol. Microbiol.">
        <title>The Global Catalogue of Microorganisms (GCM) 10K type strain sequencing project: providing services to taxonomists for standard genome sequencing and annotation.</title>
        <authorList>
            <consortium name="The Broad Institute Genomics Platform"/>
            <consortium name="The Broad Institute Genome Sequencing Center for Infectious Disease"/>
            <person name="Wu L."/>
            <person name="Ma J."/>
        </authorList>
    </citation>
    <scope>NUCLEOTIDE SEQUENCE [LARGE SCALE GENOMIC DNA]</scope>
    <source>
        <strain evidence="4">CGMCC 1.10759</strain>
    </source>
</reference>
<dbReference type="EMBL" id="JBHSDU010000001">
    <property type="protein sequence ID" value="MFC4308116.1"/>
    <property type="molecule type" value="Genomic_DNA"/>
</dbReference>
<keyword evidence="4" id="KW-1185">Reference proteome</keyword>